<sequence length="139" mass="15456">MPDKTFSAAATRPIHQFAALAKKPASLAKEKTVYLAFFPPSPVPCSAFEEVRLADSTTCRQWTCWRHSNRGRCHGDSCPQFPLTSIRQRASPEFKKTPPHPALTPCCQLKYVSGSQLVTGNEQRTFDRRRVAASTDTSS</sequence>
<reference evidence="1 2" key="1">
    <citation type="journal article" date="2023" name="Sci. Data">
        <title>Genome assembly of the Korean intertidal mud-creeper Batillaria attramentaria.</title>
        <authorList>
            <person name="Patra A.K."/>
            <person name="Ho P.T."/>
            <person name="Jun S."/>
            <person name="Lee S.J."/>
            <person name="Kim Y."/>
            <person name="Won Y.J."/>
        </authorList>
    </citation>
    <scope>NUCLEOTIDE SEQUENCE [LARGE SCALE GENOMIC DNA]</scope>
    <source>
        <strain evidence="1">Wonlab-2016</strain>
    </source>
</reference>
<dbReference type="EMBL" id="JACVVK020000137">
    <property type="protein sequence ID" value="KAK7489471.1"/>
    <property type="molecule type" value="Genomic_DNA"/>
</dbReference>
<comment type="caution">
    <text evidence="1">The sequence shown here is derived from an EMBL/GenBank/DDBJ whole genome shotgun (WGS) entry which is preliminary data.</text>
</comment>
<dbReference type="Proteomes" id="UP001519460">
    <property type="component" value="Unassembled WGS sequence"/>
</dbReference>
<gene>
    <name evidence="1" type="ORF">BaRGS_00019270</name>
</gene>
<proteinExistence type="predicted"/>
<name>A0ABD0KR89_9CAEN</name>
<accession>A0ABD0KR89</accession>
<organism evidence="1 2">
    <name type="scientific">Batillaria attramentaria</name>
    <dbReference type="NCBI Taxonomy" id="370345"/>
    <lineage>
        <taxon>Eukaryota</taxon>
        <taxon>Metazoa</taxon>
        <taxon>Spiralia</taxon>
        <taxon>Lophotrochozoa</taxon>
        <taxon>Mollusca</taxon>
        <taxon>Gastropoda</taxon>
        <taxon>Caenogastropoda</taxon>
        <taxon>Sorbeoconcha</taxon>
        <taxon>Cerithioidea</taxon>
        <taxon>Batillariidae</taxon>
        <taxon>Batillaria</taxon>
    </lineage>
</organism>
<evidence type="ECO:0000313" key="2">
    <source>
        <dbReference type="Proteomes" id="UP001519460"/>
    </source>
</evidence>
<evidence type="ECO:0000313" key="1">
    <source>
        <dbReference type="EMBL" id="KAK7489471.1"/>
    </source>
</evidence>
<dbReference type="AlphaFoldDB" id="A0ABD0KR89"/>
<protein>
    <submittedName>
        <fullName evidence="1">Uncharacterized protein</fullName>
    </submittedName>
</protein>
<keyword evidence="2" id="KW-1185">Reference proteome</keyword>